<dbReference type="PANTHER" id="PTHR10545">
    <property type="entry name" value="DIAMINE N-ACETYLTRANSFERASE"/>
    <property type="match status" value="1"/>
</dbReference>
<keyword evidence="1" id="KW-0808">Transferase</keyword>
<dbReference type="Gene3D" id="3.40.630.30">
    <property type="match status" value="1"/>
</dbReference>
<evidence type="ECO:0000256" key="1">
    <source>
        <dbReference type="ARBA" id="ARBA00022679"/>
    </source>
</evidence>
<sequence length="163" mass="18389">MTIKVIVADYLNKKHADDLISLLSEYANDPMSGNESLSAYIKENLIKELSKFPNAFSLLCYVDGHPAGFSNCFEAFSTFKCKPLINIHDISVKPEYRGKNLSQIMLDKIEDIAHVRGCCKITLEVLEGNKPAQKAYLKYGFKPYQLGDENGTAQFWQKGIPYI</sequence>
<dbReference type="InterPro" id="IPR051016">
    <property type="entry name" value="Diverse_Substrate_AcTransf"/>
</dbReference>
<dbReference type="GO" id="GO:0008080">
    <property type="term" value="F:N-acetyltransferase activity"/>
    <property type="evidence" value="ECO:0007669"/>
    <property type="project" value="TreeGrafter"/>
</dbReference>
<comment type="caution">
    <text evidence="4">The sequence shown here is derived from an EMBL/GenBank/DDBJ whole genome shotgun (WGS) entry which is preliminary data.</text>
</comment>
<keyword evidence="2" id="KW-0012">Acyltransferase</keyword>
<dbReference type="InterPro" id="IPR016181">
    <property type="entry name" value="Acyl_CoA_acyltransferase"/>
</dbReference>
<dbReference type="PROSITE" id="PS51186">
    <property type="entry name" value="GNAT"/>
    <property type="match status" value="1"/>
</dbReference>
<accession>A0A2H9T9S0</accession>
<dbReference type="CDD" id="cd04301">
    <property type="entry name" value="NAT_SF"/>
    <property type="match status" value="1"/>
</dbReference>
<feature type="domain" description="N-acetyltransferase" evidence="3">
    <location>
        <begin position="6"/>
        <end position="161"/>
    </location>
</feature>
<dbReference type="SUPFAM" id="SSF55729">
    <property type="entry name" value="Acyl-CoA N-acyltransferases (Nat)"/>
    <property type="match status" value="1"/>
</dbReference>
<name>A0A2H9T9S0_9ZZZZ</name>
<dbReference type="PANTHER" id="PTHR10545:SF29">
    <property type="entry name" value="GH14572P-RELATED"/>
    <property type="match status" value="1"/>
</dbReference>
<organism evidence="4">
    <name type="scientific">invertebrate metagenome</name>
    <dbReference type="NCBI Taxonomy" id="1711999"/>
    <lineage>
        <taxon>unclassified sequences</taxon>
        <taxon>metagenomes</taxon>
        <taxon>organismal metagenomes</taxon>
    </lineage>
</organism>
<dbReference type="AlphaFoldDB" id="A0A2H9T9S0"/>
<proteinExistence type="predicted"/>
<evidence type="ECO:0000256" key="2">
    <source>
        <dbReference type="ARBA" id="ARBA00023315"/>
    </source>
</evidence>
<dbReference type="EMBL" id="NSIT01000037">
    <property type="protein sequence ID" value="PJE80005.1"/>
    <property type="molecule type" value="Genomic_DNA"/>
</dbReference>
<gene>
    <name evidence="4" type="ORF">CI610_01029</name>
</gene>
<dbReference type="InterPro" id="IPR000182">
    <property type="entry name" value="GNAT_dom"/>
</dbReference>
<evidence type="ECO:0000259" key="3">
    <source>
        <dbReference type="PROSITE" id="PS51186"/>
    </source>
</evidence>
<protein>
    <recommendedName>
        <fullName evidence="3">N-acetyltransferase domain-containing protein</fullName>
    </recommendedName>
</protein>
<dbReference type="Pfam" id="PF00583">
    <property type="entry name" value="Acetyltransf_1"/>
    <property type="match status" value="1"/>
</dbReference>
<reference evidence="4" key="1">
    <citation type="journal article" date="2017" name="Appl. Environ. Microbiol.">
        <title>Molecular characterization of an Endozoicomonas-like organism causing infection in king scallop Pecten maximus L.</title>
        <authorList>
            <person name="Cano I."/>
            <person name="van Aerle R."/>
            <person name="Ross S."/>
            <person name="Verner-Jeffreys D.W."/>
            <person name="Paley R.K."/>
            <person name="Rimmer G."/>
            <person name="Ryder D."/>
            <person name="Hooper P."/>
            <person name="Stone D."/>
            <person name="Feist S.W."/>
        </authorList>
    </citation>
    <scope>NUCLEOTIDE SEQUENCE</scope>
</reference>
<evidence type="ECO:0000313" key="4">
    <source>
        <dbReference type="EMBL" id="PJE80005.1"/>
    </source>
</evidence>